<dbReference type="GO" id="GO:0032221">
    <property type="term" value="C:Rpd3S complex"/>
    <property type="evidence" value="ECO:0007669"/>
    <property type="project" value="TreeGrafter"/>
</dbReference>
<evidence type="ECO:0000313" key="6">
    <source>
        <dbReference type="EMBL" id="KAJ2895541.1"/>
    </source>
</evidence>
<dbReference type="GO" id="GO:0006325">
    <property type="term" value="P:chromatin organization"/>
    <property type="evidence" value="ECO:0007669"/>
    <property type="project" value="InterPro"/>
</dbReference>
<dbReference type="SUPFAM" id="SSF54160">
    <property type="entry name" value="Chromo domain-like"/>
    <property type="match status" value="1"/>
</dbReference>
<name>A0AAD5RIZ7_9PEZI</name>
<protein>
    <recommendedName>
        <fullName evidence="3">Chromatin modification-related protein EAF3</fullName>
    </recommendedName>
</protein>
<evidence type="ECO:0000313" key="7">
    <source>
        <dbReference type="Proteomes" id="UP001201980"/>
    </source>
</evidence>
<dbReference type="InterPro" id="IPR008676">
    <property type="entry name" value="MRG"/>
</dbReference>
<evidence type="ECO:0000259" key="5">
    <source>
        <dbReference type="Pfam" id="PF22732"/>
    </source>
</evidence>
<dbReference type="Proteomes" id="UP001201980">
    <property type="component" value="Unassembled WGS sequence"/>
</dbReference>
<reference evidence="6" key="1">
    <citation type="submission" date="2022-07" db="EMBL/GenBank/DDBJ databases">
        <title>Draft genome sequence of Zalerion maritima ATCC 34329, a (micro)plastics degrading marine fungus.</title>
        <authorList>
            <person name="Paco A."/>
            <person name="Goncalves M.F.M."/>
            <person name="Rocha-Santos T.A.P."/>
            <person name="Alves A."/>
        </authorList>
    </citation>
    <scope>NUCLEOTIDE SEQUENCE</scope>
    <source>
        <strain evidence="6">ATCC 34329</strain>
    </source>
</reference>
<dbReference type="PANTHER" id="PTHR10880">
    <property type="entry name" value="MORTALITY FACTOR 4-LIKE PROTEIN"/>
    <property type="match status" value="1"/>
</dbReference>
<feature type="region of interest" description="Disordered" evidence="4">
    <location>
        <begin position="85"/>
        <end position="130"/>
    </location>
</feature>
<dbReference type="GO" id="GO:0006355">
    <property type="term" value="P:regulation of DNA-templated transcription"/>
    <property type="evidence" value="ECO:0007669"/>
    <property type="project" value="InterPro"/>
</dbReference>
<dbReference type="InterPro" id="IPR053820">
    <property type="entry name" value="MSL3_chromo-like"/>
</dbReference>
<evidence type="ECO:0000256" key="4">
    <source>
        <dbReference type="SAM" id="MobiDB-lite"/>
    </source>
</evidence>
<organism evidence="6 7">
    <name type="scientific">Zalerion maritima</name>
    <dbReference type="NCBI Taxonomy" id="339359"/>
    <lineage>
        <taxon>Eukaryota</taxon>
        <taxon>Fungi</taxon>
        <taxon>Dikarya</taxon>
        <taxon>Ascomycota</taxon>
        <taxon>Pezizomycotina</taxon>
        <taxon>Sordariomycetes</taxon>
        <taxon>Lulworthiomycetidae</taxon>
        <taxon>Lulworthiales</taxon>
        <taxon>Lulworthiaceae</taxon>
        <taxon>Zalerion</taxon>
    </lineage>
</organism>
<comment type="similarity">
    <text evidence="1">Belongs to the MRG family.</text>
</comment>
<dbReference type="AlphaFoldDB" id="A0AAD5RIZ7"/>
<comment type="caution">
    <text evidence="6">The sequence shown here is derived from an EMBL/GenBank/DDBJ whole genome shotgun (WGS) entry which is preliminary data.</text>
</comment>
<comment type="subunit">
    <text evidence="2">Component of the NuA4 histone acetyltransferase complex.</text>
</comment>
<evidence type="ECO:0000256" key="1">
    <source>
        <dbReference type="ARBA" id="ARBA00009093"/>
    </source>
</evidence>
<sequence length="189" mass="21631">MPPKQQQRAQPPFTKDEKVLCFHLDLLYEARVTDVTENEEAGEGWLYKVHYKGWKASWDDWVTQDRIRKFTQENQELAQTLLAQKRQATEKGPKSLLKKSRLKGVAGSDVGSGRGSEERGAGAITSSGRGPRRYRDYELEQMKTAVKFGWTVKQYGPWVAILGSTWRLTDLNEILWAQIAPYSNKPTGW</sequence>
<keyword evidence="7" id="KW-1185">Reference proteome</keyword>
<feature type="domain" description="MSL3 chromodomain-like" evidence="5">
    <location>
        <begin position="13"/>
        <end position="81"/>
    </location>
</feature>
<dbReference type="PANTHER" id="PTHR10880:SF15">
    <property type="entry name" value="MSL COMPLEX SUBUNIT 3"/>
    <property type="match status" value="1"/>
</dbReference>
<dbReference type="Pfam" id="PF22732">
    <property type="entry name" value="MSL3_chromo-like"/>
    <property type="match status" value="1"/>
</dbReference>
<evidence type="ECO:0000256" key="2">
    <source>
        <dbReference type="ARBA" id="ARBA00011353"/>
    </source>
</evidence>
<gene>
    <name evidence="6" type="ORF">MKZ38_006391</name>
</gene>
<dbReference type="GO" id="GO:0035267">
    <property type="term" value="C:NuA4 histone acetyltransferase complex"/>
    <property type="evidence" value="ECO:0007669"/>
    <property type="project" value="TreeGrafter"/>
</dbReference>
<dbReference type="EMBL" id="JAKWBI020000396">
    <property type="protein sequence ID" value="KAJ2895541.1"/>
    <property type="molecule type" value="Genomic_DNA"/>
</dbReference>
<accession>A0AAD5RIZ7</accession>
<dbReference type="Gene3D" id="2.30.30.140">
    <property type="match status" value="1"/>
</dbReference>
<dbReference type="InterPro" id="IPR016197">
    <property type="entry name" value="Chromo-like_dom_sf"/>
</dbReference>
<proteinExistence type="inferred from homology"/>
<evidence type="ECO:0000256" key="3">
    <source>
        <dbReference type="ARBA" id="ARBA00018505"/>
    </source>
</evidence>